<evidence type="ECO:0000256" key="6">
    <source>
        <dbReference type="ARBA" id="ARBA00023136"/>
    </source>
</evidence>
<feature type="chain" id="PRO_5022104353" evidence="9">
    <location>
        <begin position="24"/>
        <end position="677"/>
    </location>
</feature>
<evidence type="ECO:0000256" key="5">
    <source>
        <dbReference type="ARBA" id="ARBA00022989"/>
    </source>
</evidence>
<evidence type="ECO:0000256" key="7">
    <source>
        <dbReference type="ARBA" id="ARBA00023180"/>
    </source>
</evidence>
<dbReference type="InterPro" id="IPR028994">
    <property type="entry name" value="Integrin_alpha_N"/>
</dbReference>
<keyword evidence="6 8" id="KW-0472">Membrane</keyword>
<keyword evidence="3 8" id="KW-0812">Transmembrane</keyword>
<dbReference type="AlphaFoldDB" id="A0A511KHU4"/>
<feature type="domain" description="T-cell immunomodulatory protein TIP C2" evidence="10">
    <location>
        <begin position="524"/>
        <end position="625"/>
    </location>
</feature>
<organism evidence="11 12">
    <name type="scientific">Rhodotorula toruloides</name>
    <name type="common">Yeast</name>
    <name type="synonym">Rhodosporidium toruloides</name>
    <dbReference type="NCBI Taxonomy" id="5286"/>
    <lineage>
        <taxon>Eukaryota</taxon>
        <taxon>Fungi</taxon>
        <taxon>Dikarya</taxon>
        <taxon>Basidiomycota</taxon>
        <taxon>Pucciniomycotina</taxon>
        <taxon>Microbotryomycetes</taxon>
        <taxon>Sporidiobolales</taxon>
        <taxon>Sporidiobolaceae</taxon>
        <taxon>Rhodotorula</taxon>
    </lineage>
</organism>
<dbReference type="InterPro" id="IPR057089">
    <property type="entry name" value="C2_TIP"/>
</dbReference>
<dbReference type="Pfam" id="PF23122">
    <property type="entry name" value="C2_ITFG1"/>
    <property type="match status" value="1"/>
</dbReference>
<keyword evidence="7" id="KW-0325">Glycoprotein</keyword>
<comment type="caution">
    <text evidence="11">The sequence shown here is derived from an EMBL/GenBank/DDBJ whole genome shotgun (WGS) entry which is preliminary data.</text>
</comment>
<evidence type="ECO:0000256" key="2">
    <source>
        <dbReference type="ARBA" id="ARBA00006496"/>
    </source>
</evidence>
<dbReference type="GO" id="GO:0007229">
    <property type="term" value="P:integrin-mediated signaling pathway"/>
    <property type="evidence" value="ECO:0007669"/>
    <property type="project" value="UniProtKB-KW"/>
</dbReference>
<dbReference type="SUPFAM" id="SSF69318">
    <property type="entry name" value="Integrin alpha N-terminal domain"/>
    <property type="match status" value="1"/>
</dbReference>
<evidence type="ECO:0000256" key="3">
    <source>
        <dbReference type="ARBA" id="ARBA00022692"/>
    </source>
</evidence>
<reference evidence="11 12" key="1">
    <citation type="submission" date="2019-07" db="EMBL/GenBank/DDBJ databases">
        <title>Rhodotorula toruloides NBRC10032 genome sequencing.</title>
        <authorList>
            <person name="Shida Y."/>
            <person name="Takaku H."/>
            <person name="Ogasawara W."/>
            <person name="Mori K."/>
        </authorList>
    </citation>
    <scope>NUCLEOTIDE SEQUENCE [LARGE SCALE GENOMIC DNA]</scope>
    <source>
        <strain evidence="11 12">NBRC10032</strain>
    </source>
</reference>
<comment type="similarity">
    <text evidence="2">Belongs to the TIP family.</text>
</comment>
<feature type="transmembrane region" description="Helical" evidence="8">
    <location>
        <begin position="631"/>
        <end position="655"/>
    </location>
</feature>
<dbReference type="PANTHER" id="PTHR13412:SF0">
    <property type="entry name" value="T-CELL IMMUNOMODULATORY PROTEIN"/>
    <property type="match status" value="1"/>
</dbReference>
<comment type="subcellular location">
    <subcellularLocation>
        <location evidence="1">Membrane</location>
        <topology evidence="1">Single-pass type I membrane protein</topology>
    </subcellularLocation>
</comment>
<keyword evidence="4 9" id="KW-0732">Signal</keyword>
<evidence type="ECO:0000256" key="4">
    <source>
        <dbReference type="ARBA" id="ARBA00022729"/>
    </source>
</evidence>
<dbReference type="Proteomes" id="UP000321518">
    <property type="component" value="Unassembled WGS sequence"/>
</dbReference>
<evidence type="ECO:0000313" key="11">
    <source>
        <dbReference type="EMBL" id="GEM09515.1"/>
    </source>
</evidence>
<evidence type="ECO:0000256" key="8">
    <source>
        <dbReference type="SAM" id="Phobius"/>
    </source>
</evidence>
<feature type="signal peptide" evidence="9">
    <location>
        <begin position="1"/>
        <end position="23"/>
    </location>
</feature>
<gene>
    <name evidence="11" type="ORF">Rt10032_c08g3532</name>
</gene>
<dbReference type="EMBL" id="BJWK01000008">
    <property type="protein sequence ID" value="GEM09515.1"/>
    <property type="molecule type" value="Genomic_DNA"/>
</dbReference>
<keyword evidence="11" id="KW-0401">Integrin</keyword>
<dbReference type="Pfam" id="PF13517">
    <property type="entry name" value="FG-GAP_3"/>
    <property type="match status" value="2"/>
</dbReference>
<dbReference type="InterPro" id="IPR013517">
    <property type="entry name" value="FG-GAP"/>
</dbReference>
<evidence type="ECO:0000259" key="10">
    <source>
        <dbReference type="Pfam" id="PF23122"/>
    </source>
</evidence>
<evidence type="ECO:0000256" key="9">
    <source>
        <dbReference type="SAM" id="SignalP"/>
    </source>
</evidence>
<keyword evidence="5 8" id="KW-1133">Transmembrane helix</keyword>
<name>A0A511KHU4_RHOTO</name>
<dbReference type="GO" id="GO:0005886">
    <property type="term" value="C:plasma membrane"/>
    <property type="evidence" value="ECO:0007669"/>
    <property type="project" value="TreeGrafter"/>
</dbReference>
<proteinExistence type="inferred from homology"/>
<sequence>MLYAASLAGLVACILTLPTPSRAWFPGVKKRYTEEKLIDTGSLGLPKTGLVAAWADWNADQLLDLFLVSSDQRTVSVHTWDRKAYEWKEAVEARIRTKSDFIITNVVPGDFDYDGKVDVLLMGGKNPGGWWGADETTEMQVYLQRGDGSWSEPYPVDSSALAQAMSVDATGDMRTDLLGLSAGSKPRLQLWNNTWAASNQTNVFSITDAPFDVSTTPTGKFDCNFPSPHFNAFIDLDGDCLADIFLTCQDGESEEDLSYQIWLNSKDGQFRFAKGGKLPKGTKSVGFADMDRDGTIDMVITSCPSADDCTVSIAYNDQMPLCQSYMPAEARCRDLESLCVADPDFAFDLSPSSSNPSFTQIPISSLLPSHTLVTSSTAFRGSLPNPPQIGDFNIDGYPDLLVLASGKGGRDKQAVILQSRLCEKGSCTQEEIKRGRRAFRVLSEGAEALSKIKDVESATWVDVDDDGSLDILVQRVGNSGAARQPVFIKNNYFHDAFFLKAQVLNGACQGWCEPKEAGEARYRPYGSSYSGASFKFTVLDPTGARRSTQYGQLPQSTYMSLNTPYSYFGLGRTNNYVENLFIGSSRHQSQHYINVEGLIPNSQVLINPYQPANSKDPSSWTKMLYLHPGDWIPWVTIVLLAAIAILGATVIALHVREKREDEAERRARLLHLNFQAL</sequence>
<dbReference type="OrthoDB" id="10022113at2759"/>
<protein>
    <submittedName>
        <fullName evidence="11">Integrin alpha N-terminal domain superfamily protein</fullName>
    </submittedName>
</protein>
<dbReference type="Gene3D" id="2.130.10.130">
    <property type="entry name" value="Integrin alpha, N-terminal"/>
    <property type="match status" value="1"/>
</dbReference>
<evidence type="ECO:0000256" key="1">
    <source>
        <dbReference type="ARBA" id="ARBA00004479"/>
    </source>
</evidence>
<accession>A0A511KHU4</accession>
<dbReference type="PANTHER" id="PTHR13412">
    <property type="entry name" value="T-CELL IMMUNOMODULATORY PROTEIN HOMOLOG"/>
    <property type="match status" value="1"/>
</dbReference>
<evidence type="ECO:0000313" key="12">
    <source>
        <dbReference type="Proteomes" id="UP000321518"/>
    </source>
</evidence>
<dbReference type="InterPro" id="IPR024881">
    <property type="entry name" value="Tip"/>
</dbReference>